<evidence type="ECO:0000256" key="3">
    <source>
        <dbReference type="ARBA" id="ARBA00023004"/>
    </source>
</evidence>
<sequence length="141" mass="14883">MRGAVVVLLIAASTANAGHEFDGRDLAAGAVLYSEHCADCHGANLEGQPNWRVADENGVLPAPPHDETGHTWHHSNTQLFDYTKLGGQEALGRSGVTGFTSGMPGFSGALSDGEIWQVLAFIASTWPARQAKVQAGRNPPH</sequence>
<accession>A0A238JVY2</accession>
<name>A0A238JVY2_9RHOB</name>
<keyword evidence="3 4" id="KW-0408">Iron</keyword>
<evidence type="ECO:0000256" key="2">
    <source>
        <dbReference type="ARBA" id="ARBA00022723"/>
    </source>
</evidence>
<evidence type="ECO:0000259" key="5">
    <source>
        <dbReference type="PROSITE" id="PS51007"/>
    </source>
</evidence>
<dbReference type="PANTHER" id="PTHR35008:SF4">
    <property type="entry name" value="BLL4482 PROTEIN"/>
    <property type="match status" value="1"/>
</dbReference>
<dbReference type="SUPFAM" id="SSF46626">
    <property type="entry name" value="Cytochrome c"/>
    <property type="match status" value="1"/>
</dbReference>
<evidence type="ECO:0000313" key="6">
    <source>
        <dbReference type="EMBL" id="SMX34324.1"/>
    </source>
</evidence>
<reference evidence="6 7" key="1">
    <citation type="submission" date="2017-05" db="EMBL/GenBank/DDBJ databases">
        <authorList>
            <person name="Song R."/>
            <person name="Chenine A.L."/>
            <person name="Ruprecht R.M."/>
        </authorList>
    </citation>
    <scope>NUCLEOTIDE SEQUENCE [LARGE SCALE GENOMIC DNA]</scope>
    <source>
        <strain evidence="6 7">CECT 8663</strain>
    </source>
</reference>
<feature type="domain" description="Cytochrome c" evidence="5">
    <location>
        <begin position="24"/>
        <end position="126"/>
    </location>
</feature>
<evidence type="ECO:0000313" key="7">
    <source>
        <dbReference type="Proteomes" id="UP000220836"/>
    </source>
</evidence>
<dbReference type="InterPro" id="IPR036909">
    <property type="entry name" value="Cyt_c-like_dom_sf"/>
</dbReference>
<evidence type="ECO:0000256" key="1">
    <source>
        <dbReference type="ARBA" id="ARBA00022617"/>
    </source>
</evidence>
<protein>
    <submittedName>
        <fullName evidence="6">Cytochrome c6</fullName>
    </submittedName>
</protein>
<gene>
    <name evidence="6" type="primary">petJ</name>
    <name evidence="6" type="ORF">PEV8663_00463</name>
</gene>
<dbReference type="OrthoDB" id="9811281at2"/>
<dbReference type="EMBL" id="FXYH01000001">
    <property type="protein sequence ID" value="SMX34324.1"/>
    <property type="molecule type" value="Genomic_DNA"/>
</dbReference>
<proteinExistence type="predicted"/>
<organism evidence="6 7">
    <name type="scientific">Pelagimonas varians</name>
    <dbReference type="NCBI Taxonomy" id="696760"/>
    <lineage>
        <taxon>Bacteria</taxon>
        <taxon>Pseudomonadati</taxon>
        <taxon>Pseudomonadota</taxon>
        <taxon>Alphaproteobacteria</taxon>
        <taxon>Rhodobacterales</taxon>
        <taxon>Roseobacteraceae</taxon>
        <taxon>Pelagimonas</taxon>
    </lineage>
</organism>
<dbReference type="AlphaFoldDB" id="A0A238JVY2"/>
<dbReference type="Pfam" id="PF00034">
    <property type="entry name" value="Cytochrom_C"/>
    <property type="match status" value="1"/>
</dbReference>
<dbReference type="Gene3D" id="1.10.760.10">
    <property type="entry name" value="Cytochrome c-like domain"/>
    <property type="match status" value="1"/>
</dbReference>
<keyword evidence="7" id="KW-1185">Reference proteome</keyword>
<dbReference type="Proteomes" id="UP000220836">
    <property type="component" value="Unassembled WGS sequence"/>
</dbReference>
<evidence type="ECO:0000256" key="4">
    <source>
        <dbReference type="PROSITE-ProRule" id="PRU00433"/>
    </source>
</evidence>
<dbReference type="GO" id="GO:0020037">
    <property type="term" value="F:heme binding"/>
    <property type="evidence" value="ECO:0007669"/>
    <property type="project" value="InterPro"/>
</dbReference>
<keyword evidence="2 4" id="KW-0479">Metal-binding</keyword>
<dbReference type="PANTHER" id="PTHR35008">
    <property type="entry name" value="BLL4482 PROTEIN-RELATED"/>
    <property type="match status" value="1"/>
</dbReference>
<dbReference type="GO" id="GO:0046872">
    <property type="term" value="F:metal ion binding"/>
    <property type="evidence" value="ECO:0007669"/>
    <property type="project" value="UniProtKB-KW"/>
</dbReference>
<dbReference type="InterPro" id="IPR009056">
    <property type="entry name" value="Cyt_c-like_dom"/>
</dbReference>
<dbReference type="GO" id="GO:0009055">
    <property type="term" value="F:electron transfer activity"/>
    <property type="evidence" value="ECO:0007669"/>
    <property type="project" value="InterPro"/>
</dbReference>
<dbReference type="PROSITE" id="PS51007">
    <property type="entry name" value="CYTC"/>
    <property type="match status" value="1"/>
</dbReference>
<dbReference type="InterPro" id="IPR051459">
    <property type="entry name" value="Cytochrome_c-type_DH"/>
</dbReference>
<keyword evidence="1 4" id="KW-0349">Heme</keyword>